<gene>
    <name evidence="1" type="ORF">SNE35_26455</name>
</gene>
<dbReference type="EMBL" id="JAXCLA010000009">
    <property type="protein sequence ID" value="MDY0748070.1"/>
    <property type="molecule type" value="Genomic_DNA"/>
</dbReference>
<accession>A0ABU5DP30</accession>
<sequence>MKFEITYIFEKQRPVTLFARQLGTGEFALSDSPMLGGVPIKRYVSQPRAITPDGKPDLSQFSFVLSTASDLPKLGVGQIVELT</sequence>
<proteinExistence type="predicted"/>
<dbReference type="RefSeq" id="WP_320426034.1">
    <property type="nucleotide sequence ID" value="NZ_JAXCLA010000009.1"/>
</dbReference>
<protein>
    <submittedName>
        <fullName evidence="1">Uncharacterized protein</fullName>
    </submittedName>
</protein>
<organism evidence="1 2">
    <name type="scientific">Roseateles agri</name>
    <dbReference type="NCBI Taxonomy" id="3098619"/>
    <lineage>
        <taxon>Bacteria</taxon>
        <taxon>Pseudomonadati</taxon>
        <taxon>Pseudomonadota</taxon>
        <taxon>Betaproteobacteria</taxon>
        <taxon>Burkholderiales</taxon>
        <taxon>Sphaerotilaceae</taxon>
        <taxon>Roseateles</taxon>
    </lineage>
</organism>
<name>A0ABU5DP30_9BURK</name>
<dbReference type="Proteomes" id="UP001285263">
    <property type="component" value="Unassembled WGS sequence"/>
</dbReference>
<keyword evidence="2" id="KW-1185">Reference proteome</keyword>
<comment type="caution">
    <text evidence="1">The sequence shown here is derived from an EMBL/GenBank/DDBJ whole genome shotgun (WGS) entry which is preliminary data.</text>
</comment>
<evidence type="ECO:0000313" key="1">
    <source>
        <dbReference type="EMBL" id="MDY0748070.1"/>
    </source>
</evidence>
<reference evidence="1 2" key="1">
    <citation type="submission" date="2023-11" db="EMBL/GenBank/DDBJ databases">
        <title>Paucibacter sp. nov., isolated from fresh soil in Korea.</title>
        <authorList>
            <person name="Le N.T.T."/>
        </authorList>
    </citation>
    <scope>NUCLEOTIDE SEQUENCE [LARGE SCALE GENOMIC DNA]</scope>
    <source>
        <strain evidence="1 2">R3-3</strain>
    </source>
</reference>
<evidence type="ECO:0000313" key="2">
    <source>
        <dbReference type="Proteomes" id="UP001285263"/>
    </source>
</evidence>